<reference evidence="3" key="1">
    <citation type="submission" date="2016-02" db="EMBL/GenBank/DDBJ databases">
        <authorList>
            <person name="Wen L."/>
            <person name="He K."/>
            <person name="Yang H."/>
        </authorList>
    </citation>
    <scope>NUCLEOTIDE SEQUENCE [LARGE SCALE GENOMIC DNA]</scope>
</reference>
<dbReference type="GeneID" id="29125669"/>
<sequence>MMGRYEKGVPLTGVIVEKNAPAAQTVHPWKTTLRTFVQVGIPAFIAFAALVPEVLQLVLDQFGAVLPDSVRVILLGVAALITGAAALLARIMALPKAVEFARKYMKWLAPDNKPAEIERTVAG</sequence>
<evidence type="ECO:0000256" key="1">
    <source>
        <dbReference type="SAM" id="Phobius"/>
    </source>
</evidence>
<name>A0A140G756_9CAUD</name>
<evidence type="ECO:0000313" key="2">
    <source>
        <dbReference type="EMBL" id="AMM44491.1"/>
    </source>
</evidence>
<feature type="transmembrane region" description="Helical" evidence="1">
    <location>
        <begin position="39"/>
        <end position="59"/>
    </location>
</feature>
<dbReference type="OrthoDB" id="17951at10239"/>
<feature type="transmembrane region" description="Helical" evidence="1">
    <location>
        <begin position="71"/>
        <end position="93"/>
    </location>
</feature>
<organism evidence="2 3">
    <name type="scientific">Arthrobacter phage BarretLemon</name>
    <dbReference type="NCBI Taxonomy" id="1796994"/>
    <lineage>
        <taxon>Viruses</taxon>
        <taxon>Duplodnaviria</taxon>
        <taxon>Heunggongvirae</taxon>
        <taxon>Uroviricota</taxon>
        <taxon>Caudoviricetes</taxon>
        <taxon>Berryhillviridae</taxon>
        <taxon>Marthavirus</taxon>
        <taxon>Marthavirus barretlemon</taxon>
    </lineage>
</organism>
<protein>
    <recommendedName>
        <fullName evidence="4">Holin</fullName>
    </recommendedName>
</protein>
<dbReference type="RefSeq" id="YP_009303098.1">
    <property type="nucleotide sequence ID" value="NC_031252.1"/>
</dbReference>
<dbReference type="KEGG" id="vg:29125669"/>
<keyword evidence="3" id="KW-1185">Reference proteome</keyword>
<evidence type="ECO:0000313" key="3">
    <source>
        <dbReference type="Proteomes" id="UP000204546"/>
    </source>
</evidence>
<accession>A0A140G756</accession>
<keyword evidence="1" id="KW-0472">Membrane</keyword>
<keyword evidence="1" id="KW-1133">Transmembrane helix</keyword>
<proteinExistence type="predicted"/>
<gene>
    <name evidence="2" type="primary">29</name>
    <name evidence="2" type="ORF">BARRETLEMON_29</name>
</gene>
<dbReference type="Proteomes" id="UP000204546">
    <property type="component" value="Segment"/>
</dbReference>
<keyword evidence="1" id="KW-0812">Transmembrane</keyword>
<dbReference type="EMBL" id="KU647629">
    <property type="protein sequence ID" value="AMM44491.1"/>
    <property type="molecule type" value="Genomic_DNA"/>
</dbReference>
<evidence type="ECO:0008006" key="4">
    <source>
        <dbReference type="Google" id="ProtNLM"/>
    </source>
</evidence>